<reference evidence="11" key="1">
    <citation type="journal article" date="2019" name="Int. J. Syst. Evol. Microbiol.">
        <title>The Global Catalogue of Microorganisms (GCM) 10K type strain sequencing project: providing services to taxonomists for standard genome sequencing and annotation.</title>
        <authorList>
            <consortium name="The Broad Institute Genomics Platform"/>
            <consortium name="The Broad Institute Genome Sequencing Center for Infectious Disease"/>
            <person name="Wu L."/>
            <person name="Ma J."/>
        </authorList>
    </citation>
    <scope>NUCLEOTIDE SEQUENCE [LARGE SCALE GENOMIC DNA]</scope>
    <source>
        <strain evidence="11">KCTC 42805</strain>
    </source>
</reference>
<keyword evidence="11" id="KW-1185">Reference proteome</keyword>
<comment type="caution">
    <text evidence="8">Lacks conserved residue(s) required for the propagation of feature annotation.</text>
</comment>
<organism evidence="10 11">
    <name type="scientific">Spirosoma soli</name>
    <dbReference type="NCBI Taxonomy" id="1770529"/>
    <lineage>
        <taxon>Bacteria</taxon>
        <taxon>Pseudomonadati</taxon>
        <taxon>Bacteroidota</taxon>
        <taxon>Cytophagia</taxon>
        <taxon>Cytophagales</taxon>
        <taxon>Cytophagaceae</taxon>
        <taxon>Spirosoma</taxon>
    </lineage>
</organism>
<feature type="binding site" evidence="8">
    <location>
        <position position="21"/>
    </location>
    <ligand>
        <name>GTP</name>
        <dbReference type="ChEBI" id="CHEBI:37565"/>
    </ligand>
</feature>
<evidence type="ECO:0000256" key="4">
    <source>
        <dbReference type="ARBA" id="ARBA00022741"/>
    </source>
</evidence>
<evidence type="ECO:0000256" key="5">
    <source>
        <dbReference type="ARBA" id="ARBA00022842"/>
    </source>
</evidence>
<evidence type="ECO:0000256" key="6">
    <source>
        <dbReference type="ARBA" id="ARBA00023134"/>
    </source>
</evidence>
<dbReference type="CDD" id="cd02503">
    <property type="entry name" value="MobA"/>
    <property type="match status" value="1"/>
</dbReference>
<evidence type="ECO:0000313" key="10">
    <source>
        <dbReference type="EMBL" id="MFD2570529.1"/>
    </source>
</evidence>
<keyword evidence="5 8" id="KW-0460">Magnesium</keyword>
<keyword evidence="4 8" id="KW-0547">Nucleotide-binding</keyword>
<keyword evidence="2 8" id="KW-0808">Transferase</keyword>
<dbReference type="SUPFAM" id="SSF53448">
    <property type="entry name" value="Nucleotide-diphospho-sugar transferases"/>
    <property type="match status" value="1"/>
</dbReference>
<comment type="function">
    <text evidence="8">Transfers a GMP moiety from GTP to Mo-molybdopterin (Mo-MPT) cofactor (Moco or molybdenum cofactor) to form Mo-molybdopterin guanine dinucleotide (Mo-MGD) cofactor.</text>
</comment>
<dbReference type="Pfam" id="PF12804">
    <property type="entry name" value="NTP_transf_3"/>
    <property type="match status" value="1"/>
</dbReference>
<evidence type="ECO:0000259" key="9">
    <source>
        <dbReference type="Pfam" id="PF12804"/>
    </source>
</evidence>
<feature type="binding site" evidence="8">
    <location>
        <position position="97"/>
    </location>
    <ligand>
        <name>GTP</name>
        <dbReference type="ChEBI" id="CHEBI:37565"/>
    </ligand>
</feature>
<feature type="binding site" evidence="8">
    <location>
        <position position="68"/>
    </location>
    <ligand>
        <name>GTP</name>
        <dbReference type="ChEBI" id="CHEBI:37565"/>
    </ligand>
</feature>
<evidence type="ECO:0000256" key="3">
    <source>
        <dbReference type="ARBA" id="ARBA00022723"/>
    </source>
</evidence>
<keyword evidence="6 8" id="KW-0342">GTP-binding</keyword>
<comment type="similarity">
    <text evidence="8">Belongs to the MobA family.</text>
</comment>
<feature type="domain" description="MobA-like NTP transferase" evidence="9">
    <location>
        <begin position="6"/>
        <end position="163"/>
    </location>
</feature>
<dbReference type="PANTHER" id="PTHR19136:SF81">
    <property type="entry name" value="MOLYBDENUM COFACTOR GUANYLYLTRANSFERASE"/>
    <property type="match status" value="1"/>
</dbReference>
<sequence>MSKPNGLILVGGLSTRMGQDKAQLTYHGKPQREYLIDLLSPYCDEVFWSVNQAQAAELASVDRPKIVDNFDVVGPLNGIASAFQREPGAAWLVVACDMPLLTTQSLDALVAGRNTTKLATVFYDSDGELPEPLLGIYEPAFGPIILRAIAEGYESPRQLLRMHHIQLLSVPDARELANVNDQKTRAELGL</sequence>
<comment type="caution">
    <text evidence="10">The sequence shown here is derived from an EMBL/GenBank/DDBJ whole genome shotgun (WGS) entry which is preliminary data.</text>
</comment>
<comment type="domain">
    <text evidence="8">The N-terminal domain determines nucleotide recognition and specific binding, while the C-terminal domain determines the specific binding to the target protein.</text>
</comment>
<feature type="binding site" evidence="8">
    <location>
        <begin position="9"/>
        <end position="11"/>
    </location>
    <ligand>
        <name>GTP</name>
        <dbReference type="ChEBI" id="CHEBI:37565"/>
    </ligand>
</feature>
<dbReference type="EC" id="2.7.7.77" evidence="8"/>
<evidence type="ECO:0000256" key="1">
    <source>
        <dbReference type="ARBA" id="ARBA00022490"/>
    </source>
</evidence>
<evidence type="ECO:0000256" key="7">
    <source>
        <dbReference type="ARBA" id="ARBA00023150"/>
    </source>
</evidence>
<evidence type="ECO:0000313" key="11">
    <source>
        <dbReference type="Proteomes" id="UP001597469"/>
    </source>
</evidence>
<accession>A0ABW5M1P1</accession>
<dbReference type="EMBL" id="JBHULN010000003">
    <property type="protein sequence ID" value="MFD2570529.1"/>
    <property type="molecule type" value="Genomic_DNA"/>
</dbReference>
<dbReference type="HAMAP" id="MF_00316">
    <property type="entry name" value="MobA"/>
    <property type="match status" value="1"/>
</dbReference>
<keyword evidence="7 8" id="KW-0501">Molybdenum cofactor biosynthesis</keyword>
<dbReference type="Gene3D" id="3.90.550.10">
    <property type="entry name" value="Spore Coat Polysaccharide Biosynthesis Protein SpsA, Chain A"/>
    <property type="match status" value="1"/>
</dbReference>
<protein>
    <recommendedName>
        <fullName evidence="8">Probable molybdenum cofactor guanylyltransferase</fullName>
        <shortName evidence="8">MoCo guanylyltransferase</shortName>
        <ecNumber evidence="8">2.7.7.77</ecNumber>
    </recommendedName>
    <alternativeName>
        <fullName evidence="8">GTP:molybdopterin guanylyltransferase</fullName>
    </alternativeName>
    <alternativeName>
        <fullName evidence="8">Mo-MPT guanylyltransferase</fullName>
    </alternativeName>
    <alternativeName>
        <fullName evidence="8">Molybdopterin guanylyltransferase</fullName>
    </alternativeName>
    <alternativeName>
        <fullName evidence="8">Molybdopterin-guanine dinucleotide synthase</fullName>
        <shortName evidence="8">MGD synthase</shortName>
    </alternativeName>
</protein>
<dbReference type="Proteomes" id="UP001597469">
    <property type="component" value="Unassembled WGS sequence"/>
</dbReference>
<evidence type="ECO:0000256" key="8">
    <source>
        <dbReference type="HAMAP-Rule" id="MF_00316"/>
    </source>
</evidence>
<name>A0ABW5M1P1_9BACT</name>
<comment type="subcellular location">
    <subcellularLocation>
        <location evidence="8">Cytoplasm</location>
    </subcellularLocation>
</comment>
<dbReference type="InterPro" id="IPR025877">
    <property type="entry name" value="MobA-like_NTP_Trfase"/>
</dbReference>
<dbReference type="RefSeq" id="WP_381521274.1">
    <property type="nucleotide sequence ID" value="NZ_JBHULN010000003.1"/>
</dbReference>
<keyword evidence="3 8" id="KW-0479">Metal-binding</keyword>
<comment type="catalytic activity">
    <reaction evidence="8">
        <text>Mo-molybdopterin + GTP + H(+) = Mo-molybdopterin guanine dinucleotide + diphosphate</text>
        <dbReference type="Rhea" id="RHEA:34243"/>
        <dbReference type="ChEBI" id="CHEBI:15378"/>
        <dbReference type="ChEBI" id="CHEBI:33019"/>
        <dbReference type="ChEBI" id="CHEBI:37565"/>
        <dbReference type="ChEBI" id="CHEBI:71302"/>
        <dbReference type="ChEBI" id="CHEBI:71310"/>
        <dbReference type="EC" id="2.7.7.77"/>
    </reaction>
</comment>
<dbReference type="GO" id="GO:0016740">
    <property type="term" value="F:transferase activity"/>
    <property type="evidence" value="ECO:0007669"/>
    <property type="project" value="UniProtKB-KW"/>
</dbReference>
<comment type="cofactor">
    <cofactor evidence="8">
        <name>Mg(2+)</name>
        <dbReference type="ChEBI" id="CHEBI:18420"/>
    </cofactor>
</comment>
<proteinExistence type="inferred from homology"/>
<dbReference type="InterPro" id="IPR029044">
    <property type="entry name" value="Nucleotide-diphossugar_trans"/>
</dbReference>
<dbReference type="InterPro" id="IPR013482">
    <property type="entry name" value="Molybde_CF_guanTrfase"/>
</dbReference>
<dbReference type="PANTHER" id="PTHR19136">
    <property type="entry name" value="MOLYBDENUM COFACTOR GUANYLYLTRANSFERASE"/>
    <property type="match status" value="1"/>
</dbReference>
<keyword evidence="1 8" id="KW-0963">Cytoplasm</keyword>
<feature type="binding site" evidence="8">
    <location>
        <position position="97"/>
    </location>
    <ligand>
        <name>Mg(2+)</name>
        <dbReference type="ChEBI" id="CHEBI:18420"/>
    </ligand>
</feature>
<gene>
    <name evidence="8" type="primary">mobA</name>
    <name evidence="10" type="ORF">ACFSUS_07785</name>
</gene>
<evidence type="ECO:0000256" key="2">
    <source>
        <dbReference type="ARBA" id="ARBA00022679"/>
    </source>
</evidence>